<keyword evidence="3" id="KW-1133">Transmembrane helix</keyword>
<keyword evidence="3" id="KW-0472">Membrane</keyword>
<dbReference type="OrthoDB" id="8479094at2"/>
<dbReference type="RefSeq" id="WP_127786256.1">
    <property type="nucleotide sequence ID" value="NZ_SACL01000001.1"/>
</dbReference>
<dbReference type="PANTHER" id="PTHR30413:SF10">
    <property type="entry name" value="CAPSULE POLYSACCHARIDE EXPORT INNER-MEMBRANE PROTEIN CTRC"/>
    <property type="match status" value="1"/>
</dbReference>
<dbReference type="GO" id="GO:0015920">
    <property type="term" value="P:lipopolysaccharide transport"/>
    <property type="evidence" value="ECO:0007669"/>
    <property type="project" value="TreeGrafter"/>
</dbReference>
<comment type="similarity">
    <text evidence="1">Belongs to the ABC-2 integral membrane protein family.</text>
</comment>
<evidence type="ECO:0000256" key="1">
    <source>
        <dbReference type="ARBA" id="ARBA00007783"/>
    </source>
</evidence>
<dbReference type="GO" id="GO:0140359">
    <property type="term" value="F:ABC-type transporter activity"/>
    <property type="evidence" value="ECO:0007669"/>
    <property type="project" value="InterPro"/>
</dbReference>
<comment type="caution">
    <text evidence="4">The sequence shown here is derived from an EMBL/GenBank/DDBJ whole genome shotgun (WGS) entry which is preliminary data.</text>
</comment>
<evidence type="ECO:0008006" key="6">
    <source>
        <dbReference type="Google" id="ProtNLM"/>
    </source>
</evidence>
<feature type="transmembrane region" description="Helical" evidence="3">
    <location>
        <begin position="126"/>
        <end position="147"/>
    </location>
</feature>
<keyword evidence="3" id="KW-0812">Transmembrane</keyword>
<evidence type="ECO:0000313" key="4">
    <source>
        <dbReference type="EMBL" id="RVT99361.1"/>
    </source>
</evidence>
<sequence>MQAGERPIAAPSGLRRFHAALQLQLRVIGALLLRELHTRFGRHHGGYVWMFFEPMLLAACIAGLHTVLGHHLPGDMDIPSFYLTGYVPYYLFRGIINRSGSALLGNAPLFFHKQVTYLDVIIARNALEILSVLFVQNFLLYLVGVFTGTFPDNPAQVSLGVLLIGLFCHGVSMAITAATVIGTEEVDRVTHPMTYLMIPLVGAFSMIWWFPSDMQAIMMLNPTMNMFEYIREGHFGPMVPYHYDMTFMVSSVIAANFFGLFCLRAAGNKYPYLADV</sequence>
<dbReference type="AlphaFoldDB" id="A0A437MNY6"/>
<evidence type="ECO:0000256" key="3">
    <source>
        <dbReference type="SAM" id="Phobius"/>
    </source>
</evidence>
<keyword evidence="2" id="KW-0813">Transport</keyword>
<feature type="transmembrane region" description="Helical" evidence="3">
    <location>
        <begin position="159"/>
        <end position="181"/>
    </location>
</feature>
<feature type="transmembrane region" description="Helical" evidence="3">
    <location>
        <begin position="245"/>
        <end position="263"/>
    </location>
</feature>
<dbReference type="InterPro" id="IPR000412">
    <property type="entry name" value="ABC_2_transport"/>
</dbReference>
<feature type="transmembrane region" description="Helical" evidence="3">
    <location>
        <begin position="47"/>
        <end position="67"/>
    </location>
</feature>
<dbReference type="Proteomes" id="UP000282957">
    <property type="component" value="Unassembled WGS sequence"/>
</dbReference>
<feature type="transmembrane region" description="Helical" evidence="3">
    <location>
        <begin position="87"/>
        <end position="105"/>
    </location>
</feature>
<reference evidence="4 5" key="1">
    <citation type="submission" date="2019-01" db="EMBL/GenBank/DDBJ databases">
        <authorList>
            <person name="Chen W.-M."/>
        </authorList>
    </citation>
    <scope>NUCLEOTIDE SEQUENCE [LARGE SCALE GENOMIC DNA]</scope>
    <source>
        <strain evidence="4 5">CCP-6</strain>
    </source>
</reference>
<protein>
    <recommendedName>
        <fullName evidence="6">Sugar ABC transporter permease</fullName>
    </recommendedName>
</protein>
<dbReference type="GO" id="GO:0043190">
    <property type="term" value="C:ATP-binding cassette (ABC) transporter complex"/>
    <property type="evidence" value="ECO:0007669"/>
    <property type="project" value="InterPro"/>
</dbReference>
<name>A0A437MNY6_9PROT</name>
<proteinExistence type="inferred from homology"/>
<organism evidence="4 5">
    <name type="scientific">Rhodovarius crocodyli</name>
    <dbReference type="NCBI Taxonomy" id="1979269"/>
    <lineage>
        <taxon>Bacteria</taxon>
        <taxon>Pseudomonadati</taxon>
        <taxon>Pseudomonadota</taxon>
        <taxon>Alphaproteobacteria</taxon>
        <taxon>Acetobacterales</taxon>
        <taxon>Roseomonadaceae</taxon>
        <taxon>Rhodovarius</taxon>
    </lineage>
</organism>
<keyword evidence="5" id="KW-1185">Reference proteome</keyword>
<evidence type="ECO:0000313" key="5">
    <source>
        <dbReference type="Proteomes" id="UP000282957"/>
    </source>
</evidence>
<accession>A0A437MNY6</accession>
<feature type="transmembrane region" description="Helical" evidence="3">
    <location>
        <begin position="193"/>
        <end position="210"/>
    </location>
</feature>
<dbReference type="EMBL" id="SACL01000001">
    <property type="protein sequence ID" value="RVT99361.1"/>
    <property type="molecule type" value="Genomic_DNA"/>
</dbReference>
<evidence type="ECO:0000256" key="2">
    <source>
        <dbReference type="ARBA" id="ARBA00022448"/>
    </source>
</evidence>
<gene>
    <name evidence="4" type="ORF">EOD42_04535</name>
</gene>
<dbReference type="PRINTS" id="PR00164">
    <property type="entry name" value="ABC2TRNSPORT"/>
</dbReference>
<dbReference type="PANTHER" id="PTHR30413">
    <property type="entry name" value="INNER MEMBRANE TRANSPORT PERMEASE"/>
    <property type="match status" value="1"/>
</dbReference>